<gene>
    <name evidence="2" type="ORF">OG579_20880</name>
</gene>
<dbReference type="RefSeq" id="WP_328857512.1">
    <property type="nucleotide sequence ID" value="NZ_CP108021.1"/>
</dbReference>
<dbReference type="AlphaFoldDB" id="A0AAU4K278"/>
<dbReference type="KEGG" id="whr:OG579_20880"/>
<feature type="region of interest" description="Disordered" evidence="1">
    <location>
        <begin position="1"/>
        <end position="37"/>
    </location>
</feature>
<keyword evidence="3" id="KW-1185">Reference proteome</keyword>
<protein>
    <submittedName>
        <fullName evidence="2">HAD family hydrolase</fullName>
    </submittedName>
</protein>
<dbReference type="InterPro" id="IPR006439">
    <property type="entry name" value="HAD-SF_hydro_IA"/>
</dbReference>
<dbReference type="Gene3D" id="3.40.50.1000">
    <property type="entry name" value="HAD superfamily/HAD-like"/>
    <property type="match status" value="1"/>
</dbReference>
<proteinExistence type="predicted"/>
<evidence type="ECO:0000256" key="1">
    <source>
        <dbReference type="SAM" id="MobiDB-lite"/>
    </source>
</evidence>
<dbReference type="SFLD" id="SFLDG01129">
    <property type="entry name" value="C1.5:_HAD__Beta-PGM__Phosphata"/>
    <property type="match status" value="1"/>
</dbReference>
<keyword evidence="2" id="KW-0378">Hydrolase</keyword>
<dbReference type="SUPFAM" id="SSF56784">
    <property type="entry name" value="HAD-like"/>
    <property type="match status" value="1"/>
</dbReference>
<dbReference type="InterPro" id="IPR036412">
    <property type="entry name" value="HAD-like_sf"/>
</dbReference>
<dbReference type="PANTHER" id="PTHR46649">
    <property type="match status" value="1"/>
</dbReference>
<dbReference type="Proteomes" id="UP001432128">
    <property type="component" value="Chromosome"/>
</dbReference>
<dbReference type="GO" id="GO:0016787">
    <property type="term" value="F:hydrolase activity"/>
    <property type="evidence" value="ECO:0007669"/>
    <property type="project" value="UniProtKB-KW"/>
</dbReference>
<dbReference type="Pfam" id="PF00702">
    <property type="entry name" value="Hydrolase"/>
    <property type="match status" value="1"/>
</dbReference>
<evidence type="ECO:0000313" key="2">
    <source>
        <dbReference type="EMBL" id="WUM20107.1"/>
    </source>
</evidence>
<sequence>MTGDDGRSPTGDDGRSPTGDDGRSPTGDDGRSPTGKPAAVLFDFSGTLFRFTERAEWFTELHDEDGAPIDGHLQAELIRRMTAPTGVPAELDDEMRAAWLRRDLDPALHRASYLAVLRASGLAVPGHAESLYERVLAAESWDAYPDTVSALTLLAERSIAIGIVSNIAFDLRAVFARHGVDHLVDVWALSHEVGITKPDAGIFRFATDHLDVDPSRTLMIGDSEEADGGARGIGCSFALVEPLPVPDRPRALLDALSAAHIA</sequence>
<dbReference type="EMBL" id="CP108021">
    <property type="protein sequence ID" value="WUM20107.1"/>
    <property type="molecule type" value="Genomic_DNA"/>
</dbReference>
<accession>A0AAU4K278</accession>
<dbReference type="InterPro" id="IPR023214">
    <property type="entry name" value="HAD_sf"/>
</dbReference>
<dbReference type="SFLD" id="SFLDS00003">
    <property type="entry name" value="Haloacid_Dehalogenase"/>
    <property type="match status" value="1"/>
</dbReference>
<dbReference type="PRINTS" id="PR00413">
    <property type="entry name" value="HADHALOGNASE"/>
</dbReference>
<evidence type="ECO:0000313" key="3">
    <source>
        <dbReference type="Proteomes" id="UP001432128"/>
    </source>
</evidence>
<organism evidence="2 3">
    <name type="scientific">Williamsia herbipolensis</name>
    <dbReference type="NCBI Taxonomy" id="1603258"/>
    <lineage>
        <taxon>Bacteria</taxon>
        <taxon>Bacillati</taxon>
        <taxon>Actinomycetota</taxon>
        <taxon>Actinomycetes</taxon>
        <taxon>Mycobacteriales</taxon>
        <taxon>Nocardiaceae</taxon>
        <taxon>Williamsia</taxon>
    </lineage>
</organism>
<name>A0AAU4K278_9NOCA</name>
<dbReference type="NCBIfam" id="TIGR01549">
    <property type="entry name" value="HAD-SF-IA-v1"/>
    <property type="match status" value="1"/>
</dbReference>
<dbReference type="PANTHER" id="PTHR46649:SF4">
    <property type="entry name" value="HALOACID DEHALOGENASE-LIKE HYDROLASE (HAD) SUPERFAMILY PROTEIN"/>
    <property type="match status" value="1"/>
</dbReference>
<reference evidence="2 3" key="1">
    <citation type="submission" date="2022-10" db="EMBL/GenBank/DDBJ databases">
        <title>The complete genomes of actinobacterial strains from the NBC collection.</title>
        <authorList>
            <person name="Joergensen T.S."/>
            <person name="Alvarez Arevalo M."/>
            <person name="Sterndorff E.B."/>
            <person name="Faurdal D."/>
            <person name="Vuksanovic O."/>
            <person name="Mourched A.-S."/>
            <person name="Charusanti P."/>
            <person name="Shaw S."/>
            <person name="Blin K."/>
            <person name="Weber T."/>
        </authorList>
    </citation>
    <scope>NUCLEOTIDE SEQUENCE [LARGE SCALE GENOMIC DNA]</scope>
    <source>
        <strain evidence="2 3">NBC_00319</strain>
    </source>
</reference>
<feature type="compositionally biased region" description="Basic and acidic residues" evidence="1">
    <location>
        <begin position="1"/>
        <end position="31"/>
    </location>
</feature>